<evidence type="ECO:0000259" key="1">
    <source>
        <dbReference type="Pfam" id="PF13472"/>
    </source>
</evidence>
<name>A0A6G1U503_9BACT</name>
<sequence length="272" mass="31200">MPAMPAFAQKAMSKKEIAEKEKTFKNLQHPWKGKKVAYFGDSITDPRIKASKVKYWGFLQDWLGITPYVYGVSGRQWNDIPRQADLLQKEHGDDFDAILIFMGTNDYNNGVPIGEWYAETFDSVKVALHKPSEMVQRRHRHFAMDKNTLKGRINIAMSKLKQMYPTKQIVIMTPIHRAYFGSSDKNIQPDEMYENVRGIFFDEYVKAIKEVGNVWAVPVIDLNSLSGLFPLYDAGAQMFNKPDTDRLHPNDAGHSRMAKTIMQQLSALPCMF</sequence>
<accession>A0A6G1U503</accession>
<dbReference type="SUPFAM" id="SSF52266">
    <property type="entry name" value="SGNH hydrolase"/>
    <property type="match status" value="1"/>
</dbReference>
<feature type="domain" description="SGNH hydrolase-type esterase" evidence="1">
    <location>
        <begin position="39"/>
        <end position="255"/>
    </location>
</feature>
<dbReference type="Gene3D" id="3.40.50.1110">
    <property type="entry name" value="SGNH hydrolase"/>
    <property type="match status" value="1"/>
</dbReference>
<dbReference type="InterPro" id="IPR036514">
    <property type="entry name" value="SGNH_hydro_sf"/>
</dbReference>
<dbReference type="GO" id="GO:0004622">
    <property type="term" value="F:phosphatidylcholine lysophospholipase activity"/>
    <property type="evidence" value="ECO:0007669"/>
    <property type="project" value="TreeGrafter"/>
</dbReference>
<evidence type="ECO:0000313" key="3">
    <source>
        <dbReference type="Proteomes" id="UP000480425"/>
    </source>
</evidence>
<proteinExistence type="predicted"/>
<dbReference type="Proteomes" id="UP000480425">
    <property type="component" value="Unassembled WGS sequence"/>
</dbReference>
<dbReference type="CDD" id="cd00229">
    <property type="entry name" value="SGNH_hydrolase"/>
    <property type="match status" value="1"/>
</dbReference>
<organism evidence="2 3">
    <name type="scientific">Segatella copri</name>
    <dbReference type="NCBI Taxonomy" id="165179"/>
    <lineage>
        <taxon>Bacteria</taxon>
        <taxon>Pseudomonadati</taxon>
        <taxon>Bacteroidota</taxon>
        <taxon>Bacteroidia</taxon>
        <taxon>Bacteroidales</taxon>
        <taxon>Prevotellaceae</taxon>
        <taxon>Segatella</taxon>
    </lineage>
</organism>
<gene>
    <name evidence="2" type="ORF">F7D73_14405</name>
</gene>
<reference evidence="2 3" key="1">
    <citation type="submission" date="2019-09" db="EMBL/GenBank/DDBJ databases">
        <title>Distinct polysaccharide growth profiles of human intestinal Prevotella copri isolates.</title>
        <authorList>
            <person name="Fehlner-Peach H."/>
            <person name="Magnabosco C."/>
            <person name="Raghavan V."/>
            <person name="Scher J.U."/>
            <person name="Tett A."/>
            <person name="Cox L.M."/>
            <person name="Gottsegen C."/>
            <person name="Watters A."/>
            <person name="Wiltshire- Gordon J.D."/>
            <person name="Segata N."/>
            <person name="Bonneau R."/>
            <person name="Littman D.R."/>
        </authorList>
    </citation>
    <scope>NUCLEOTIDE SEQUENCE [LARGE SCALE GENOMIC DNA]</scope>
    <source>
        <strain evidence="3">iA622</strain>
    </source>
</reference>
<dbReference type="InterPro" id="IPR013830">
    <property type="entry name" value="SGNH_hydro"/>
</dbReference>
<dbReference type="OrthoDB" id="9777593at2"/>
<evidence type="ECO:0000313" key="2">
    <source>
        <dbReference type="EMBL" id="MQN82110.1"/>
    </source>
</evidence>
<dbReference type="PANTHER" id="PTHR30383:SF5">
    <property type="entry name" value="SGNH HYDROLASE-TYPE ESTERASE DOMAIN-CONTAINING PROTEIN"/>
    <property type="match status" value="1"/>
</dbReference>
<dbReference type="Pfam" id="PF13472">
    <property type="entry name" value="Lipase_GDSL_2"/>
    <property type="match status" value="1"/>
</dbReference>
<comment type="caution">
    <text evidence="2">The sequence shown here is derived from an EMBL/GenBank/DDBJ whole genome shotgun (WGS) entry which is preliminary data.</text>
</comment>
<dbReference type="AlphaFoldDB" id="A0A6G1U503"/>
<dbReference type="InterPro" id="IPR051532">
    <property type="entry name" value="Ester_Hydrolysis_Enzymes"/>
</dbReference>
<dbReference type="PANTHER" id="PTHR30383">
    <property type="entry name" value="THIOESTERASE 1/PROTEASE 1/LYSOPHOSPHOLIPASE L1"/>
    <property type="match status" value="1"/>
</dbReference>
<keyword evidence="2" id="KW-0378">Hydrolase</keyword>
<dbReference type="EMBL" id="VZCB01000099">
    <property type="protein sequence ID" value="MQN82110.1"/>
    <property type="molecule type" value="Genomic_DNA"/>
</dbReference>
<protein>
    <submittedName>
        <fullName evidence="2">SGNH/GDSL hydrolase family protein</fullName>
    </submittedName>
</protein>